<keyword evidence="1" id="KW-1133">Transmembrane helix</keyword>
<evidence type="ECO:0000256" key="1">
    <source>
        <dbReference type="SAM" id="Phobius"/>
    </source>
</evidence>
<organism evidence="2 3">
    <name type="scientific">Nelumbo nucifera</name>
    <name type="common">Sacred lotus</name>
    <dbReference type="NCBI Taxonomy" id="4432"/>
    <lineage>
        <taxon>Eukaryota</taxon>
        <taxon>Viridiplantae</taxon>
        <taxon>Streptophyta</taxon>
        <taxon>Embryophyta</taxon>
        <taxon>Tracheophyta</taxon>
        <taxon>Spermatophyta</taxon>
        <taxon>Magnoliopsida</taxon>
        <taxon>Proteales</taxon>
        <taxon>Nelumbonaceae</taxon>
        <taxon>Nelumbo</taxon>
    </lineage>
</organism>
<feature type="transmembrane region" description="Helical" evidence="1">
    <location>
        <begin position="160"/>
        <end position="177"/>
    </location>
</feature>
<sequence length="209" mass="23613">MAADLPPLLSLIFSLFGSPSLLSFFLRTHDTTVVTQPNSGITPNPPLSHSSLQYFSPLSSNFSISLLSHPISVFLSSLIQPYHSHIFPPPPQNPPKMAPFLFPFLYSMQRREQRAPSDISLPSSLDSSGYLTIYIFFSIYLSFLTTSLPSFNIFGLSLKYMQNPIFLIIVLWTYCNNRRLKAYISQIPTRIISNSRSSRIRARNPPPIL</sequence>
<comment type="caution">
    <text evidence="2">The sequence shown here is derived from an EMBL/GenBank/DDBJ whole genome shotgun (WGS) entry which is preliminary data.</text>
</comment>
<keyword evidence="1" id="KW-0812">Transmembrane</keyword>
<dbReference type="EMBL" id="DUZY01000001">
    <property type="protein sequence ID" value="DAD19017.1"/>
    <property type="molecule type" value="Genomic_DNA"/>
</dbReference>
<proteinExistence type="predicted"/>
<dbReference type="AlphaFoldDB" id="A0A822XFN0"/>
<dbReference type="Proteomes" id="UP000607653">
    <property type="component" value="Unassembled WGS sequence"/>
</dbReference>
<name>A0A822XFN0_NELNU</name>
<keyword evidence="3" id="KW-1185">Reference proteome</keyword>
<protein>
    <submittedName>
        <fullName evidence="2">Uncharacterized protein</fullName>
    </submittedName>
</protein>
<feature type="transmembrane region" description="Helical" evidence="1">
    <location>
        <begin position="6"/>
        <end position="26"/>
    </location>
</feature>
<evidence type="ECO:0000313" key="2">
    <source>
        <dbReference type="EMBL" id="DAD19017.1"/>
    </source>
</evidence>
<evidence type="ECO:0000313" key="3">
    <source>
        <dbReference type="Proteomes" id="UP000607653"/>
    </source>
</evidence>
<gene>
    <name evidence="2" type="ORF">HUJ06_020480</name>
</gene>
<reference evidence="2 3" key="1">
    <citation type="journal article" date="2020" name="Mol. Biol. Evol.">
        <title>Distinct Expression and Methylation Patterns for Genes with Different Fates following a Single Whole-Genome Duplication in Flowering Plants.</title>
        <authorList>
            <person name="Shi T."/>
            <person name="Rahmani R.S."/>
            <person name="Gugger P.F."/>
            <person name="Wang M."/>
            <person name="Li H."/>
            <person name="Zhang Y."/>
            <person name="Li Z."/>
            <person name="Wang Q."/>
            <person name="Van de Peer Y."/>
            <person name="Marchal K."/>
            <person name="Chen J."/>
        </authorList>
    </citation>
    <scope>NUCLEOTIDE SEQUENCE [LARGE SCALE GENOMIC DNA]</scope>
    <source>
        <tissue evidence="2">Leaf</tissue>
    </source>
</reference>
<accession>A0A822XFN0</accession>
<keyword evidence="1" id="KW-0472">Membrane</keyword>